<comment type="caution">
    <text evidence="1">The sequence shown here is derived from an EMBL/GenBank/DDBJ whole genome shotgun (WGS) entry which is preliminary data.</text>
</comment>
<protein>
    <submittedName>
        <fullName evidence="1">DBH-like monooxygenase protein 1</fullName>
    </submittedName>
</protein>
<dbReference type="AlphaFoldDB" id="A0A8J4UCM1"/>
<evidence type="ECO:0000313" key="2">
    <source>
        <dbReference type="Proteomes" id="UP000727407"/>
    </source>
</evidence>
<reference evidence="1" key="1">
    <citation type="submission" date="2020-07" db="EMBL/GenBank/DDBJ databases">
        <title>Clarias magur genome sequencing, assembly and annotation.</title>
        <authorList>
            <person name="Kushwaha B."/>
            <person name="Kumar R."/>
            <person name="Das P."/>
            <person name="Joshi C.G."/>
            <person name="Kumar D."/>
            <person name="Nagpure N.S."/>
            <person name="Pandey M."/>
            <person name="Agarwal S."/>
            <person name="Srivastava S."/>
            <person name="Singh M."/>
            <person name="Sahoo L."/>
            <person name="Jayasankar P."/>
            <person name="Meher P.K."/>
            <person name="Koringa P.G."/>
            <person name="Iquebal M.A."/>
            <person name="Das S.P."/>
            <person name="Bit A."/>
            <person name="Patnaik S."/>
            <person name="Patel N."/>
            <person name="Shah T.M."/>
            <person name="Hinsu A."/>
            <person name="Jena J.K."/>
        </authorList>
    </citation>
    <scope>NUCLEOTIDE SEQUENCE</scope>
    <source>
        <strain evidence="1">CIFAMagur01</strain>
        <tissue evidence="1">Testis</tissue>
    </source>
</reference>
<evidence type="ECO:0000313" key="1">
    <source>
        <dbReference type="EMBL" id="KAF5893750.1"/>
    </source>
</evidence>
<organism evidence="1 2">
    <name type="scientific">Clarias magur</name>
    <name type="common">Asian catfish</name>
    <name type="synonym">Macropteronotus magur</name>
    <dbReference type="NCBI Taxonomy" id="1594786"/>
    <lineage>
        <taxon>Eukaryota</taxon>
        <taxon>Metazoa</taxon>
        <taxon>Chordata</taxon>
        <taxon>Craniata</taxon>
        <taxon>Vertebrata</taxon>
        <taxon>Euteleostomi</taxon>
        <taxon>Actinopterygii</taxon>
        <taxon>Neopterygii</taxon>
        <taxon>Teleostei</taxon>
        <taxon>Ostariophysi</taxon>
        <taxon>Siluriformes</taxon>
        <taxon>Clariidae</taxon>
        <taxon>Clarias</taxon>
    </lineage>
</organism>
<keyword evidence="1" id="KW-0503">Monooxygenase</keyword>
<proteinExistence type="predicted"/>
<dbReference type="EMBL" id="QNUK01000414">
    <property type="protein sequence ID" value="KAF5893750.1"/>
    <property type="molecule type" value="Genomic_DNA"/>
</dbReference>
<sequence>VWPFLIKSPKKYSNLSFTEAMDKFRWTKKRGKDFNEVVLNLPINVRCSKLGYDEWL</sequence>
<gene>
    <name evidence="1" type="primary">moxd1</name>
    <name evidence="1" type="ORF">DAT39_016534</name>
</gene>
<dbReference type="Proteomes" id="UP000727407">
    <property type="component" value="Unassembled WGS sequence"/>
</dbReference>
<keyword evidence="2" id="KW-1185">Reference proteome</keyword>
<dbReference type="OrthoDB" id="129121at2759"/>
<feature type="non-terminal residue" evidence="1">
    <location>
        <position position="56"/>
    </location>
</feature>
<keyword evidence="1" id="KW-0560">Oxidoreductase</keyword>
<accession>A0A8J4UCM1</accession>
<name>A0A8J4UCM1_CLAMG</name>
<dbReference type="GO" id="GO:0004497">
    <property type="term" value="F:monooxygenase activity"/>
    <property type="evidence" value="ECO:0007669"/>
    <property type="project" value="UniProtKB-KW"/>
</dbReference>
<feature type="non-terminal residue" evidence="1">
    <location>
        <position position="1"/>
    </location>
</feature>